<gene>
    <name evidence="3" type="ORF">I6I10_11705</name>
</gene>
<evidence type="ECO:0000313" key="4">
    <source>
        <dbReference type="Proteomes" id="UP000596145"/>
    </source>
</evidence>
<feature type="transmembrane region" description="Helical" evidence="2">
    <location>
        <begin position="288"/>
        <end position="321"/>
    </location>
</feature>
<feature type="region of interest" description="Disordered" evidence="1">
    <location>
        <begin position="1"/>
        <end position="65"/>
    </location>
</feature>
<dbReference type="AlphaFoldDB" id="A0A7T4JUQ3"/>
<feature type="transmembrane region" description="Helical" evidence="2">
    <location>
        <begin position="233"/>
        <end position="252"/>
    </location>
</feature>
<name>A0A7T4JUQ3_9CORY</name>
<feature type="transmembrane region" description="Helical" evidence="2">
    <location>
        <begin position="167"/>
        <end position="192"/>
    </location>
</feature>
<reference evidence="3 4" key="1">
    <citation type="submission" date="2020-12" db="EMBL/GenBank/DDBJ databases">
        <title>FDA dAtabase for Regulatory Grade micrObial Sequences (FDA-ARGOS): Supporting development and validation of Infectious Disease Dx tests.</title>
        <authorList>
            <person name="Sproer C."/>
            <person name="Gronow S."/>
            <person name="Severitt S."/>
            <person name="Schroder I."/>
            <person name="Tallon L."/>
            <person name="Sadzewicz L."/>
            <person name="Zhao X."/>
            <person name="Boylan J."/>
            <person name="Ott S."/>
            <person name="Bowen H."/>
            <person name="Vavikolanu K."/>
            <person name="Mehta A."/>
            <person name="Aluvathingal J."/>
            <person name="Nadendla S."/>
            <person name="Lowell S."/>
            <person name="Myers T."/>
            <person name="Yan Y."/>
            <person name="Sichtig H."/>
        </authorList>
    </citation>
    <scope>NUCLEOTIDE SEQUENCE [LARGE SCALE GENOMIC DNA]</scope>
    <source>
        <strain evidence="3 4">FDAARGOS_1053</strain>
    </source>
</reference>
<protein>
    <submittedName>
        <fullName evidence="3">Uncharacterized protein</fullName>
    </submittedName>
</protein>
<evidence type="ECO:0000256" key="1">
    <source>
        <dbReference type="SAM" id="MobiDB-lite"/>
    </source>
</evidence>
<organism evidence="3 4">
    <name type="scientific">Corynebacterium glucuronolyticum</name>
    <dbReference type="NCBI Taxonomy" id="39791"/>
    <lineage>
        <taxon>Bacteria</taxon>
        <taxon>Bacillati</taxon>
        <taxon>Actinomycetota</taxon>
        <taxon>Actinomycetes</taxon>
        <taxon>Mycobacteriales</taxon>
        <taxon>Corynebacteriaceae</taxon>
        <taxon>Corynebacterium</taxon>
    </lineage>
</organism>
<dbReference type="Proteomes" id="UP000596145">
    <property type="component" value="Chromosome"/>
</dbReference>
<keyword evidence="2" id="KW-1133">Transmembrane helix</keyword>
<proteinExistence type="predicted"/>
<evidence type="ECO:0000313" key="3">
    <source>
        <dbReference type="EMBL" id="QQB46097.1"/>
    </source>
</evidence>
<feature type="compositionally biased region" description="Basic and acidic residues" evidence="1">
    <location>
        <begin position="28"/>
        <end position="40"/>
    </location>
</feature>
<dbReference type="EMBL" id="CP066007">
    <property type="protein sequence ID" value="QQB46097.1"/>
    <property type="molecule type" value="Genomic_DNA"/>
</dbReference>
<evidence type="ECO:0000256" key="2">
    <source>
        <dbReference type="SAM" id="Phobius"/>
    </source>
</evidence>
<feature type="transmembrane region" description="Helical" evidence="2">
    <location>
        <begin position="98"/>
        <end position="119"/>
    </location>
</feature>
<sequence length="340" mass="36114">MKRSEKPMAENEFPGRPSDSYGQSPYDHTPEGFDTPDDRGAAGTGAFPAYPGSETSGGAGEYQPFTYTEPGEELVQSNGTVSPVGALGFGFSRFFKNILPWLGIIIVAGAFSGGFNFILQRTGGTTIGLSVSMIVSLFVSCVMLTGALKNVNAPKVSFGEFFKDVNWLPIIVVSLASSLVNGFVTVGVFFLLPGARNFVAAVRNLDPALVEAAQNTTDTNAATEAMMTILESLPWGGIIFSGVIAFLLGLLLRPLLSYWVFYAADHRAGIGGAISQGFNDGLKNYSAVILFEILAALVTFVVSVFSLFILAGFIVAPIMIARALVYRQMSKGQIPASVVQ</sequence>
<feature type="transmembrane region" description="Helical" evidence="2">
    <location>
        <begin position="126"/>
        <end position="147"/>
    </location>
</feature>
<accession>A0A7T4JUQ3</accession>
<keyword evidence="2" id="KW-0472">Membrane</keyword>
<dbReference type="OrthoDB" id="4423941at2"/>
<keyword evidence="2" id="KW-0812">Transmembrane</keyword>